<comment type="pathway">
    <text evidence="2">Purine metabolism; IMP biosynthesis via de novo pathway; 5-amino-1-(5-phospho-D-ribosyl)imidazole-4-carboxylate from 5-amino-1-(5-phospho-D-ribosyl)imidazole (carboxylase route): step 1/1.</text>
</comment>
<dbReference type="EMBL" id="CAWYQH010000002">
    <property type="protein sequence ID" value="CAK8673166.1"/>
    <property type="molecule type" value="Genomic_DNA"/>
</dbReference>
<dbReference type="PROSITE" id="PS01057">
    <property type="entry name" value="SAICAR_SYNTHETASE_1"/>
    <property type="match status" value="1"/>
</dbReference>
<reference evidence="10 11" key="1">
    <citation type="submission" date="2024-02" db="EMBL/GenBank/DDBJ databases">
        <authorList>
            <person name="Daric V."/>
            <person name="Darras S."/>
        </authorList>
    </citation>
    <scope>NUCLEOTIDE SEQUENCE [LARGE SCALE GENOMIC DNA]</scope>
</reference>
<comment type="similarity">
    <text evidence="3">In the N-terminal section; belongs to the SAICAR synthetase family.</text>
</comment>
<evidence type="ECO:0000256" key="5">
    <source>
        <dbReference type="ARBA" id="ARBA00022741"/>
    </source>
</evidence>
<evidence type="ECO:0000256" key="7">
    <source>
        <dbReference type="ARBA" id="ARBA00022840"/>
    </source>
</evidence>
<organism evidence="10 11">
    <name type="scientific">Clavelina lepadiformis</name>
    <name type="common">Light-bulb sea squirt</name>
    <name type="synonym">Ascidia lepadiformis</name>
    <dbReference type="NCBI Taxonomy" id="159417"/>
    <lineage>
        <taxon>Eukaryota</taxon>
        <taxon>Metazoa</taxon>
        <taxon>Chordata</taxon>
        <taxon>Tunicata</taxon>
        <taxon>Ascidiacea</taxon>
        <taxon>Aplousobranchia</taxon>
        <taxon>Clavelinidae</taxon>
        <taxon>Clavelina</taxon>
    </lineage>
</organism>
<dbReference type="InterPro" id="IPR018236">
    <property type="entry name" value="SAICAR_synthetase_CS"/>
</dbReference>
<dbReference type="Gene3D" id="3.30.470.20">
    <property type="entry name" value="ATP-grasp fold, B domain"/>
    <property type="match status" value="1"/>
</dbReference>
<accession>A0ABP0F0C6</accession>
<feature type="domain" description="PurE" evidence="9">
    <location>
        <begin position="358"/>
        <end position="507"/>
    </location>
</feature>
<evidence type="ECO:0000313" key="11">
    <source>
        <dbReference type="Proteomes" id="UP001642483"/>
    </source>
</evidence>
<keyword evidence="6" id="KW-0658">Purine biosynthesis</keyword>
<gene>
    <name evidence="10" type="ORF">CVLEPA_LOCUS2948</name>
</gene>
<dbReference type="SUPFAM" id="SSF56104">
    <property type="entry name" value="SAICAR synthase-like"/>
    <property type="match status" value="1"/>
</dbReference>
<dbReference type="Gene3D" id="3.30.200.20">
    <property type="entry name" value="Phosphorylase Kinase, domain 1"/>
    <property type="match status" value="1"/>
</dbReference>
<keyword evidence="5" id="KW-0547">Nucleotide-binding</keyword>
<evidence type="ECO:0000256" key="4">
    <source>
        <dbReference type="ARBA" id="ARBA00022598"/>
    </source>
</evidence>
<dbReference type="InterPro" id="IPR028923">
    <property type="entry name" value="SAICAR_synt/ADE2_N"/>
</dbReference>
<dbReference type="Proteomes" id="UP001642483">
    <property type="component" value="Unassembled WGS sequence"/>
</dbReference>
<dbReference type="PROSITE" id="PS01058">
    <property type="entry name" value="SAICAR_SYNTHETASE_2"/>
    <property type="match status" value="1"/>
</dbReference>
<evidence type="ECO:0000313" key="10">
    <source>
        <dbReference type="EMBL" id="CAK8673166.1"/>
    </source>
</evidence>
<dbReference type="HAMAP" id="MF_00137">
    <property type="entry name" value="SAICAR_synth"/>
    <property type="match status" value="1"/>
</dbReference>
<keyword evidence="4" id="KW-0436">Ligase</keyword>
<name>A0ABP0F0C6_CLALP</name>
<keyword evidence="7" id="KW-0067">ATP-binding</keyword>
<dbReference type="PANTHER" id="PTHR43599">
    <property type="entry name" value="MULTIFUNCTIONAL PROTEIN ADE2"/>
    <property type="match status" value="1"/>
</dbReference>
<keyword evidence="11" id="KW-1185">Reference proteome</keyword>
<evidence type="ECO:0000259" key="9">
    <source>
        <dbReference type="SMART" id="SM01001"/>
    </source>
</evidence>
<dbReference type="SUPFAM" id="SSF52255">
    <property type="entry name" value="N5-CAIR mutase (phosphoribosylaminoimidazole carboxylase, PurE)"/>
    <property type="match status" value="1"/>
</dbReference>
<evidence type="ECO:0000256" key="3">
    <source>
        <dbReference type="ARBA" id="ARBA00011020"/>
    </source>
</evidence>
<protein>
    <recommendedName>
        <fullName evidence="9">PurE domain-containing protein</fullName>
    </recommendedName>
</protein>
<dbReference type="InterPro" id="IPR050089">
    <property type="entry name" value="SAICAR_synthetase"/>
</dbReference>
<keyword evidence="8" id="KW-0511">Multifunctional enzyme</keyword>
<evidence type="ECO:0000256" key="2">
    <source>
        <dbReference type="ARBA" id="ARBA00004747"/>
    </source>
</evidence>
<comment type="caution">
    <text evidence="10">The sequence shown here is derived from an EMBL/GenBank/DDBJ whole genome shotgun (WGS) entry which is preliminary data.</text>
</comment>
<evidence type="ECO:0000256" key="1">
    <source>
        <dbReference type="ARBA" id="ARBA00004672"/>
    </source>
</evidence>
<comment type="pathway">
    <text evidence="1">Purine metabolism; IMP biosynthesis via de novo pathway; 5-amino-1-(5-phospho-D-ribosyl)imidazole-4-carboxamide from 5-amino-1-(5-phospho-D-ribosyl)imidazole-4-carboxylate: step 1/2.</text>
</comment>
<sequence>MPPFLTAQITNRSNFDCQVLRITVFNRTLTDNIYHICLKNQLKFIKMTTTHKLLNNGNGEPKSKLMKQSDEKMAVDSSNGLQAHLDTSAHDADYTLGEKIIEGKTKIVYDLKSAVEGQCMVVSKDIITAGDGAKRNVMEGKAEISTHTSTNIMKLLNHFGIKTSLIKLVNKTSFLALKCDMIPIEWVARRIATGSFLRRNKGVNEGYRFSPPKLETFFKDDENHDPQWSREVLEEAKLECGGVTITPDLIDRMEKMTVSIFEILERMWKAKNVSLIDMKIEFGVRCDTKEIILSDVIDNDSWRIWPSGDKRLMMDKQVYRNLTEVTGNDMKNLKENYRWVSEKVNEVVESVTSESGRGRAVVVMGSASDMAHCKKIKDLCANLGVCCQLHVSSAHKLTDGTLKLLAQVEADAIYNPTVIIAVAGRSNGLGPVLSGNTVLPVINCPPISEKWGTSDIWSSLRLPSGLGCVTSMSPDTAAIAAAQVLAQNNFGVWGKLRVQLLQNWLNVKDANMAITD</sequence>
<evidence type="ECO:0000256" key="6">
    <source>
        <dbReference type="ARBA" id="ARBA00022755"/>
    </source>
</evidence>
<dbReference type="Pfam" id="PF01259">
    <property type="entry name" value="SAICAR_synt"/>
    <property type="match status" value="1"/>
</dbReference>
<dbReference type="PANTHER" id="PTHR43599:SF3">
    <property type="entry name" value="SI:DKEY-6E2.2"/>
    <property type="match status" value="1"/>
</dbReference>
<evidence type="ECO:0000256" key="8">
    <source>
        <dbReference type="ARBA" id="ARBA00023268"/>
    </source>
</evidence>
<dbReference type="InterPro" id="IPR000031">
    <property type="entry name" value="PurE_dom"/>
</dbReference>
<dbReference type="CDD" id="cd01416">
    <property type="entry name" value="SAICAR_synt_Ade5"/>
    <property type="match status" value="1"/>
</dbReference>
<proteinExistence type="inferred from homology"/>
<dbReference type="SMART" id="SM01001">
    <property type="entry name" value="AIRC"/>
    <property type="match status" value="1"/>
</dbReference>
<dbReference type="Pfam" id="PF00731">
    <property type="entry name" value="AIRC"/>
    <property type="match status" value="1"/>
</dbReference>
<dbReference type="Gene3D" id="3.40.50.1970">
    <property type="match status" value="1"/>
</dbReference>